<name>A0A2U3NGB4_9MYCO</name>
<dbReference type="SUPFAM" id="SSF51679">
    <property type="entry name" value="Bacterial luciferase-like"/>
    <property type="match status" value="1"/>
</dbReference>
<dbReference type="InterPro" id="IPR050564">
    <property type="entry name" value="F420-G6PD/mer"/>
</dbReference>
<dbReference type="GO" id="GO:0016705">
    <property type="term" value="F:oxidoreductase activity, acting on paired donors, with incorporation or reduction of molecular oxygen"/>
    <property type="evidence" value="ECO:0007669"/>
    <property type="project" value="InterPro"/>
</dbReference>
<proteinExistence type="predicted"/>
<dbReference type="AlphaFoldDB" id="A0A2U3NGB4"/>
<keyword evidence="3" id="KW-0503">Monooxygenase</keyword>
<dbReference type="PANTHER" id="PTHR43244">
    <property type="match status" value="1"/>
</dbReference>
<evidence type="ECO:0000313" key="3">
    <source>
        <dbReference type="EMBL" id="SPM30547.1"/>
    </source>
</evidence>
<dbReference type="STRING" id="1841859.GCA_900157385_04056"/>
<protein>
    <submittedName>
        <fullName evidence="3">Flavin-dependent oxidoreductase, luciferase family (Includes alkanesulfonate monooxygenase SsuD and methylene tetrahydromethanopterin reductase)</fullName>
    </submittedName>
</protein>
<organism evidence="3 4">
    <name type="scientific">Mycobacterium terramassiliense</name>
    <dbReference type="NCBI Taxonomy" id="1841859"/>
    <lineage>
        <taxon>Bacteria</taxon>
        <taxon>Bacillati</taxon>
        <taxon>Actinomycetota</taxon>
        <taxon>Actinomycetes</taxon>
        <taxon>Mycobacteriales</taxon>
        <taxon>Mycobacteriaceae</taxon>
        <taxon>Mycobacterium</taxon>
    </lineage>
</organism>
<sequence length="92" mass="9739">VYYAKAIQDAGAHRLWLYDSPALYGDIWIALARVAEATSLPLGTAVAVPSLRHPLVTASAIASIEELAPGRLNVALGTGYTARRAMGHKPIT</sequence>
<keyword evidence="1" id="KW-0560">Oxidoreductase</keyword>
<feature type="non-terminal residue" evidence="3">
    <location>
        <position position="1"/>
    </location>
</feature>
<dbReference type="GO" id="GO:0004497">
    <property type="term" value="F:monooxygenase activity"/>
    <property type="evidence" value="ECO:0007669"/>
    <property type="project" value="UniProtKB-KW"/>
</dbReference>
<dbReference type="EMBL" id="FTRV01000015">
    <property type="protein sequence ID" value="SPM30547.1"/>
    <property type="molecule type" value="Genomic_DNA"/>
</dbReference>
<dbReference type="Proteomes" id="UP000241595">
    <property type="component" value="Unassembled WGS sequence"/>
</dbReference>
<dbReference type="InterPro" id="IPR036661">
    <property type="entry name" value="Luciferase-like_sf"/>
</dbReference>
<evidence type="ECO:0000256" key="1">
    <source>
        <dbReference type="ARBA" id="ARBA00023002"/>
    </source>
</evidence>
<dbReference type="PANTHER" id="PTHR43244:SF1">
    <property type="entry name" value="5,10-METHYLENETETRAHYDROMETHANOPTERIN REDUCTASE"/>
    <property type="match status" value="1"/>
</dbReference>
<dbReference type="Pfam" id="PF00296">
    <property type="entry name" value="Bac_luciferase"/>
    <property type="match status" value="1"/>
</dbReference>
<dbReference type="Gene3D" id="3.20.20.30">
    <property type="entry name" value="Luciferase-like domain"/>
    <property type="match status" value="1"/>
</dbReference>
<accession>A0A2U3NGB4</accession>
<keyword evidence="4" id="KW-1185">Reference proteome</keyword>
<evidence type="ECO:0000259" key="2">
    <source>
        <dbReference type="Pfam" id="PF00296"/>
    </source>
</evidence>
<evidence type="ECO:0000313" key="4">
    <source>
        <dbReference type="Proteomes" id="UP000241595"/>
    </source>
</evidence>
<reference evidence="3 4" key="1">
    <citation type="submission" date="2017-01" db="EMBL/GenBank/DDBJ databases">
        <authorList>
            <consortium name="Urmite Genomes"/>
        </authorList>
    </citation>
    <scope>NUCLEOTIDE SEQUENCE [LARGE SCALE GENOMIC DNA]</scope>
    <source>
        <strain evidence="3 4">AB308</strain>
    </source>
</reference>
<dbReference type="InterPro" id="IPR011251">
    <property type="entry name" value="Luciferase-like_dom"/>
</dbReference>
<feature type="domain" description="Luciferase-like" evidence="2">
    <location>
        <begin position="3"/>
        <end position="83"/>
    </location>
</feature>
<gene>
    <name evidence="3" type="ORF">MTAB308_4056</name>
</gene>